<sequence>MISEKPIGGKKWLILETLSLEELNKLLADVTYTLPVYHIHTGDLVHFSYEHHEAVFPIAIRQPSVPVLFDMGTNVSDQVTITTKTFMRYKELKVLIRSLRQFYKDVVLVVADDSFTPENITEENVLQYVMPGGQGWFAGRTLAVSQVTTKYFLWVDDDFLFTEKTKIEDLVEVMEATPELDVVGGSVTGNQFYFSIAYEEGDGVTGGCMDRKPNIKFQSLPNYPQCSIVNGVVNFFLARTDAVNRVRFDPKLKRVAHSEFFMDGLGQLMVASCGHVSIGHQPKGANAQYGRFRHPGKDDVQFKLQLHYYKNHLQCIHYG</sequence>
<dbReference type="Gene3D" id="3.90.550.10">
    <property type="entry name" value="Spore Coat Polysaccharide Biosynthesis Protein SpsA, Chain A"/>
    <property type="match status" value="1"/>
</dbReference>
<dbReference type="GeneTree" id="ENSGT00390000006679"/>
<dbReference type="GO" id="GO:0006047">
    <property type="term" value="P:UDP-N-acetylglucosamine metabolic process"/>
    <property type="evidence" value="ECO:0007669"/>
    <property type="project" value="TreeGrafter"/>
</dbReference>
<organism evidence="2 3">
    <name type="scientific">Gadus morhua</name>
    <name type="common">Atlantic cod</name>
    <dbReference type="NCBI Taxonomy" id="8049"/>
    <lineage>
        <taxon>Eukaryota</taxon>
        <taxon>Metazoa</taxon>
        <taxon>Chordata</taxon>
        <taxon>Craniata</taxon>
        <taxon>Vertebrata</taxon>
        <taxon>Euteleostomi</taxon>
        <taxon>Actinopterygii</taxon>
        <taxon>Neopterygii</taxon>
        <taxon>Teleostei</taxon>
        <taxon>Neoteleostei</taxon>
        <taxon>Acanthomorphata</taxon>
        <taxon>Zeiogadaria</taxon>
        <taxon>Gadariae</taxon>
        <taxon>Gadiformes</taxon>
        <taxon>Gadoidei</taxon>
        <taxon>Gadidae</taxon>
        <taxon>Gadus</taxon>
    </lineage>
</organism>
<proteinExistence type="predicted"/>
<dbReference type="Ensembl" id="ENSGMOT00000075588.1">
    <property type="protein sequence ID" value="ENSGMOP00000044258.1"/>
    <property type="gene ID" value="ENSGMOG00000001712.2"/>
</dbReference>
<dbReference type="InterPro" id="IPR029044">
    <property type="entry name" value="Nucleotide-diphossugar_trans"/>
</dbReference>
<reference evidence="2" key="2">
    <citation type="submission" date="2025-09" db="UniProtKB">
        <authorList>
            <consortium name="Ensembl"/>
        </authorList>
    </citation>
    <scope>IDENTIFICATION</scope>
</reference>
<reference evidence="2" key="1">
    <citation type="submission" date="2025-08" db="UniProtKB">
        <authorList>
            <consortium name="Ensembl"/>
        </authorList>
    </citation>
    <scope>IDENTIFICATION</scope>
</reference>
<name>A0A8C5BC77_GADMO</name>
<evidence type="ECO:0000313" key="2">
    <source>
        <dbReference type="Ensembl" id="ENSGMOP00000044258.1"/>
    </source>
</evidence>
<dbReference type="CDD" id="cd00761">
    <property type="entry name" value="Glyco_tranf_GTA_type"/>
    <property type="match status" value="1"/>
</dbReference>
<dbReference type="PANTHER" id="PTHR15046">
    <property type="entry name" value="GLYCO_TRANS_2-LIKE DOMAIN-CONTAINING PROTEIN"/>
    <property type="match status" value="1"/>
</dbReference>
<feature type="domain" description="Glycosyltransferase 2-like" evidence="1">
    <location>
        <begin position="83"/>
        <end position="241"/>
    </location>
</feature>
<keyword evidence="3" id="KW-1185">Reference proteome</keyword>
<dbReference type="Proteomes" id="UP000694546">
    <property type="component" value="Chromosome 23"/>
</dbReference>
<dbReference type="InterPro" id="IPR001173">
    <property type="entry name" value="Glyco_trans_2-like"/>
</dbReference>
<dbReference type="PANTHER" id="PTHR15046:SF2">
    <property type="entry name" value="BETA-1,4 N-ACETYLGALACTOSAMINYLTRANSFERASE 2"/>
    <property type="match status" value="1"/>
</dbReference>
<dbReference type="GO" id="GO:0008376">
    <property type="term" value="F:acetylgalactosaminyltransferase activity"/>
    <property type="evidence" value="ECO:0007669"/>
    <property type="project" value="TreeGrafter"/>
</dbReference>
<dbReference type="SUPFAM" id="SSF53448">
    <property type="entry name" value="Nucleotide-diphospho-sugar transferases"/>
    <property type="match status" value="1"/>
</dbReference>
<evidence type="ECO:0000313" key="3">
    <source>
        <dbReference type="Proteomes" id="UP000694546"/>
    </source>
</evidence>
<evidence type="ECO:0000259" key="1">
    <source>
        <dbReference type="Pfam" id="PF00535"/>
    </source>
</evidence>
<accession>A0A8C5BC77</accession>
<protein>
    <recommendedName>
        <fullName evidence="1">Glycosyltransferase 2-like domain-containing protein</fullName>
    </recommendedName>
</protein>
<dbReference type="GO" id="GO:0019276">
    <property type="term" value="P:UDP-N-acetylgalactosamine metabolic process"/>
    <property type="evidence" value="ECO:0007669"/>
    <property type="project" value="TreeGrafter"/>
</dbReference>
<dbReference type="Pfam" id="PF00535">
    <property type="entry name" value="Glycos_transf_2"/>
    <property type="match status" value="1"/>
</dbReference>
<dbReference type="AlphaFoldDB" id="A0A8C5BC77"/>